<name>A0A6A3ZF80_9STRA</name>
<sequence>MWYKLKTLQQEAATPEIKAPPALAMPCDTLVTEREFLAAPSKAKKAVRRAVFDFVTGKELVAHLEKAAKLLEPLVKFQSRFEKSRAVASEVFEMFLVLPDQIAKAILSAGEQEAFATAWHVAAKQDDVMVELSQFQGLVASMAGSHKLPPPKKRKIAIMDFWGGLTSFPLLQAIANVVCSSAAAERNVLTHKFVYSTVRNRLDPARVKKVVHLFFNGKNYSIDELAFLGEFVPLGEEEASDVNHDEDFVYY</sequence>
<accession>A0A6A3ZF80</accession>
<dbReference type="EMBL" id="QXGB01000053">
    <property type="protein sequence ID" value="KAE9234043.1"/>
    <property type="molecule type" value="Genomic_DNA"/>
</dbReference>
<proteinExistence type="predicted"/>
<dbReference type="AlphaFoldDB" id="A0A6A3ZF80"/>
<dbReference type="Proteomes" id="UP000433483">
    <property type="component" value="Unassembled WGS sequence"/>
</dbReference>
<reference evidence="1 2" key="1">
    <citation type="submission" date="2018-08" db="EMBL/GenBank/DDBJ databases">
        <title>Genomic investigation of the strawberry pathogen Phytophthora fragariae indicates pathogenicity is determined by transcriptional variation in three key races.</title>
        <authorList>
            <person name="Adams T.M."/>
            <person name="Armitage A.D."/>
            <person name="Sobczyk M.K."/>
            <person name="Bates H.J."/>
            <person name="Dunwell J.M."/>
            <person name="Nellist C.F."/>
            <person name="Harrison R.J."/>
        </authorList>
    </citation>
    <scope>NUCLEOTIDE SEQUENCE [LARGE SCALE GENOMIC DNA]</scope>
    <source>
        <strain evidence="1 2">NOV-27</strain>
    </source>
</reference>
<evidence type="ECO:0000313" key="1">
    <source>
        <dbReference type="EMBL" id="KAE9234043.1"/>
    </source>
</evidence>
<evidence type="ECO:0008006" key="3">
    <source>
        <dbReference type="Google" id="ProtNLM"/>
    </source>
</evidence>
<gene>
    <name evidence="1" type="ORF">PF005_g2075</name>
</gene>
<organism evidence="1 2">
    <name type="scientific">Phytophthora fragariae</name>
    <dbReference type="NCBI Taxonomy" id="53985"/>
    <lineage>
        <taxon>Eukaryota</taxon>
        <taxon>Sar</taxon>
        <taxon>Stramenopiles</taxon>
        <taxon>Oomycota</taxon>
        <taxon>Peronosporomycetes</taxon>
        <taxon>Peronosporales</taxon>
        <taxon>Peronosporaceae</taxon>
        <taxon>Phytophthora</taxon>
    </lineage>
</organism>
<protein>
    <recommendedName>
        <fullName evidence="3">HAT C-terminal dimerisation domain-containing protein</fullName>
    </recommendedName>
</protein>
<evidence type="ECO:0000313" key="2">
    <source>
        <dbReference type="Proteomes" id="UP000433483"/>
    </source>
</evidence>
<dbReference type="OrthoDB" id="122816at2759"/>
<comment type="caution">
    <text evidence="1">The sequence shown here is derived from an EMBL/GenBank/DDBJ whole genome shotgun (WGS) entry which is preliminary data.</text>
</comment>
<keyword evidence="2" id="KW-1185">Reference proteome</keyword>